<name>A0A6A2ZYH0_HIBSY</name>
<dbReference type="AlphaFoldDB" id="A0A6A2ZYH0"/>
<dbReference type="EMBL" id="VEPZ02001055">
    <property type="protein sequence ID" value="KAE8697091.1"/>
    <property type="molecule type" value="Genomic_DNA"/>
</dbReference>
<gene>
    <name evidence="1" type="ORF">F3Y22_tig00110633pilonHSYRG00030</name>
</gene>
<dbReference type="Proteomes" id="UP000436088">
    <property type="component" value="Unassembled WGS sequence"/>
</dbReference>
<proteinExistence type="predicted"/>
<evidence type="ECO:0000313" key="1">
    <source>
        <dbReference type="EMBL" id="KAE8697091.1"/>
    </source>
</evidence>
<reference evidence="1" key="1">
    <citation type="submission" date="2019-09" db="EMBL/GenBank/DDBJ databases">
        <title>Draft genome information of white flower Hibiscus syriacus.</title>
        <authorList>
            <person name="Kim Y.-M."/>
        </authorList>
    </citation>
    <scope>NUCLEOTIDE SEQUENCE [LARGE SCALE GENOMIC DNA]</scope>
    <source>
        <strain evidence="1">YM2019G1</strain>
    </source>
</reference>
<evidence type="ECO:0000313" key="2">
    <source>
        <dbReference type="Proteomes" id="UP000436088"/>
    </source>
</evidence>
<protein>
    <submittedName>
        <fullName evidence="1">Uncharacterized protein</fullName>
    </submittedName>
</protein>
<sequence length="59" mass="6539">MERGNGNLLGKETVSVLGMEPLTSPFKNDELELDDKERPLNVPTKLKIIVAVAICEEDE</sequence>
<comment type="caution">
    <text evidence="1">The sequence shown here is derived from an EMBL/GenBank/DDBJ whole genome shotgun (WGS) entry which is preliminary data.</text>
</comment>
<keyword evidence="2" id="KW-1185">Reference proteome</keyword>
<accession>A0A6A2ZYH0</accession>
<organism evidence="1 2">
    <name type="scientific">Hibiscus syriacus</name>
    <name type="common">Rose of Sharon</name>
    <dbReference type="NCBI Taxonomy" id="106335"/>
    <lineage>
        <taxon>Eukaryota</taxon>
        <taxon>Viridiplantae</taxon>
        <taxon>Streptophyta</taxon>
        <taxon>Embryophyta</taxon>
        <taxon>Tracheophyta</taxon>
        <taxon>Spermatophyta</taxon>
        <taxon>Magnoliopsida</taxon>
        <taxon>eudicotyledons</taxon>
        <taxon>Gunneridae</taxon>
        <taxon>Pentapetalae</taxon>
        <taxon>rosids</taxon>
        <taxon>malvids</taxon>
        <taxon>Malvales</taxon>
        <taxon>Malvaceae</taxon>
        <taxon>Malvoideae</taxon>
        <taxon>Hibiscus</taxon>
    </lineage>
</organism>